<evidence type="ECO:0000256" key="1">
    <source>
        <dbReference type="SAM" id="MobiDB-lite"/>
    </source>
</evidence>
<protein>
    <submittedName>
        <fullName evidence="2">Uncharacterized protein</fullName>
    </submittedName>
</protein>
<dbReference type="PATRIC" id="fig|1046627.3.peg.1438"/>
<dbReference type="eggNOG" id="ENOG502Z7WP">
    <property type="taxonomic scope" value="Bacteria"/>
</dbReference>
<keyword evidence="3" id="KW-1185">Reference proteome</keyword>
<organism evidence="2 3">
    <name type="scientific">Bizionia argentinensis JUB59</name>
    <dbReference type="NCBI Taxonomy" id="1046627"/>
    <lineage>
        <taxon>Bacteria</taxon>
        <taxon>Pseudomonadati</taxon>
        <taxon>Bacteroidota</taxon>
        <taxon>Flavobacteriia</taxon>
        <taxon>Flavobacteriales</taxon>
        <taxon>Flavobacteriaceae</taxon>
        <taxon>Bizionia</taxon>
    </lineage>
</organism>
<proteinExistence type="predicted"/>
<dbReference type="EMBL" id="AFXZ01000020">
    <property type="protein sequence ID" value="EGV43658.1"/>
    <property type="molecule type" value="Genomic_DNA"/>
</dbReference>
<dbReference type="RefSeq" id="WP_008636824.1">
    <property type="nucleotide sequence ID" value="NZ_AFXZ01000020.1"/>
</dbReference>
<name>G2ED36_9FLAO</name>
<dbReference type="OrthoDB" id="1442826at2"/>
<dbReference type="Proteomes" id="UP000003730">
    <property type="component" value="Unassembled WGS sequence"/>
</dbReference>
<dbReference type="AlphaFoldDB" id="G2ED36"/>
<comment type="caution">
    <text evidence="2">The sequence shown here is derived from an EMBL/GenBank/DDBJ whole genome shotgun (WGS) entry which is preliminary data.</text>
</comment>
<evidence type="ECO:0000313" key="2">
    <source>
        <dbReference type="EMBL" id="EGV43658.1"/>
    </source>
</evidence>
<sequence length="256" mass="30132">MNKVNYILHLRAVFLLFSKDNRLNPTHISLYMAFFQLWNHNRFPDQFFVNREEVMNLSKIGSKSTYHRCVKELNHYKYLIYNPSHNPFKGSKINMLIFHPVLDTGSHKNTQKQPEESTVSNSRQVMKQAVDLTVPNQGQAVDLTVPNQGQALVPLYKHNKQIENTNKLYKLEQPKNQKVVIEFFKSKKWPNIEAKKFFNYYQSIGWKLGGKTKIVDWKATAQNWMLKAEEIKNDKQLSQNKDNLQTSKNKNYNQPL</sequence>
<reference evidence="2 3" key="1">
    <citation type="journal article" date="2008" name="Int. J. Syst. Evol. Microbiol.">
        <title>Bizionia argentinensis sp. nov., isolated from surface marine water in Antarctica.</title>
        <authorList>
            <person name="Bercovich A."/>
            <person name="Vazquez S.C."/>
            <person name="Yankilevich P."/>
            <person name="Coria S.H."/>
            <person name="Foti M."/>
            <person name="Hernandez E."/>
            <person name="Vidal A."/>
            <person name="Ruberto L."/>
            <person name="Melo C."/>
            <person name="Marenssi S."/>
            <person name="Criscuolo M."/>
            <person name="Memoli M."/>
            <person name="Arguelles M."/>
            <person name="Mac Cormack W.P."/>
        </authorList>
    </citation>
    <scope>NUCLEOTIDE SEQUENCE [LARGE SCALE GENOMIC DNA]</scope>
    <source>
        <strain evidence="2 3">JUB59</strain>
    </source>
</reference>
<feature type="region of interest" description="Disordered" evidence="1">
    <location>
        <begin position="236"/>
        <end position="256"/>
    </location>
</feature>
<evidence type="ECO:0000313" key="3">
    <source>
        <dbReference type="Proteomes" id="UP000003730"/>
    </source>
</evidence>
<dbReference type="STRING" id="1046627.BZARG_2760"/>
<gene>
    <name evidence="2" type="ORF">BZARG_2760</name>
</gene>
<accession>G2ED36</accession>